<evidence type="ECO:0000313" key="10">
    <source>
        <dbReference type="Proteomes" id="UP000177169"/>
    </source>
</evidence>
<dbReference type="SMART" id="SM00471">
    <property type="entry name" value="HDc"/>
    <property type="match status" value="1"/>
</dbReference>
<dbReference type="Proteomes" id="UP000177169">
    <property type="component" value="Unassembled WGS sequence"/>
</dbReference>
<dbReference type="Gene3D" id="1.10.3210.10">
    <property type="entry name" value="Hypothetical protein af1432"/>
    <property type="match status" value="1"/>
</dbReference>
<evidence type="ECO:0000256" key="6">
    <source>
        <dbReference type="ARBA" id="ARBA00022723"/>
    </source>
</evidence>
<dbReference type="InterPro" id="IPR039356">
    <property type="entry name" value="YfbR/HDDC2"/>
</dbReference>
<evidence type="ECO:0000256" key="7">
    <source>
        <dbReference type="ARBA" id="ARBA00022801"/>
    </source>
</evidence>
<evidence type="ECO:0000256" key="5">
    <source>
        <dbReference type="ARBA" id="ARBA00012964"/>
    </source>
</evidence>
<dbReference type="InterPro" id="IPR003607">
    <property type="entry name" value="HD/PDEase_dom"/>
</dbReference>
<sequence>MDKKQIVDLIKLFKVSGGLKRIKRTGWVLKGIQEAESVADHVFRVVFMCSILAPGRKLDEKKLLDMALIHDLGETATSDIRWQEGKKLLAPQASKDKIEESILKQILHFSKNEKYYLSLFYEFRDQTSPEAKFLKQVEKLEMALQALEYQEFGAKKELMNEFFENANKYISDPDFKRMFEELEKAR</sequence>
<dbReference type="PANTHER" id="PTHR11845:SF13">
    <property type="entry name" value="5'-DEOXYNUCLEOTIDASE HDDC2"/>
    <property type="match status" value="1"/>
</dbReference>
<dbReference type="GO" id="GO:0002953">
    <property type="term" value="F:5'-deoxynucleotidase activity"/>
    <property type="evidence" value="ECO:0007669"/>
    <property type="project" value="UniProtKB-EC"/>
</dbReference>
<dbReference type="AlphaFoldDB" id="A0A1F7YYF8"/>
<dbReference type="EC" id="3.1.3.89" evidence="5"/>
<evidence type="ECO:0000256" key="3">
    <source>
        <dbReference type="ARBA" id="ARBA00001941"/>
    </source>
</evidence>
<comment type="catalytic activity">
    <reaction evidence="1">
        <text>a 2'-deoxyribonucleoside 5'-phosphate + H2O = a 2'-deoxyribonucleoside + phosphate</text>
        <dbReference type="Rhea" id="RHEA:36167"/>
        <dbReference type="ChEBI" id="CHEBI:15377"/>
        <dbReference type="ChEBI" id="CHEBI:18274"/>
        <dbReference type="ChEBI" id="CHEBI:43474"/>
        <dbReference type="ChEBI" id="CHEBI:65317"/>
        <dbReference type="EC" id="3.1.3.89"/>
    </reaction>
</comment>
<comment type="subunit">
    <text evidence="4">Homodimer.</text>
</comment>
<proteinExistence type="predicted"/>
<protein>
    <recommendedName>
        <fullName evidence="5">5'-deoxynucleotidase</fullName>
        <ecNumber evidence="5">3.1.3.89</ecNumber>
    </recommendedName>
</protein>
<evidence type="ECO:0000256" key="2">
    <source>
        <dbReference type="ARBA" id="ARBA00001936"/>
    </source>
</evidence>
<dbReference type="InterPro" id="IPR006674">
    <property type="entry name" value="HD_domain"/>
</dbReference>
<dbReference type="Pfam" id="PF13023">
    <property type="entry name" value="HD_3"/>
    <property type="match status" value="1"/>
</dbReference>
<dbReference type="EMBL" id="MGGR01000032">
    <property type="protein sequence ID" value="OGM32383.1"/>
    <property type="molecule type" value="Genomic_DNA"/>
</dbReference>
<dbReference type="GO" id="GO:0046872">
    <property type="term" value="F:metal ion binding"/>
    <property type="evidence" value="ECO:0007669"/>
    <property type="project" value="UniProtKB-KW"/>
</dbReference>
<feature type="domain" description="HD/PDEase" evidence="8">
    <location>
        <begin position="34"/>
        <end position="152"/>
    </location>
</feature>
<reference evidence="9 10" key="1">
    <citation type="journal article" date="2016" name="Nat. Commun.">
        <title>Thousands of microbial genomes shed light on interconnected biogeochemical processes in an aquifer system.</title>
        <authorList>
            <person name="Anantharaman K."/>
            <person name="Brown C.T."/>
            <person name="Hug L.A."/>
            <person name="Sharon I."/>
            <person name="Castelle C.J."/>
            <person name="Probst A.J."/>
            <person name="Thomas B.C."/>
            <person name="Singh A."/>
            <person name="Wilkins M.J."/>
            <person name="Karaoz U."/>
            <person name="Brodie E.L."/>
            <person name="Williams K.H."/>
            <person name="Hubbard S.S."/>
            <person name="Banfield J.F."/>
        </authorList>
    </citation>
    <scope>NUCLEOTIDE SEQUENCE [LARGE SCALE GENOMIC DNA]</scope>
</reference>
<comment type="caution">
    <text evidence="9">The sequence shown here is derived from an EMBL/GenBank/DDBJ whole genome shotgun (WGS) entry which is preliminary data.</text>
</comment>
<dbReference type="STRING" id="1802505.A3D01_04330"/>
<organism evidence="9 10">
    <name type="scientific">Candidatus Woesebacteria bacterium RIFCSPHIGHO2_02_FULL_39_13</name>
    <dbReference type="NCBI Taxonomy" id="1802505"/>
    <lineage>
        <taxon>Bacteria</taxon>
        <taxon>Candidatus Woeseibacteriota</taxon>
    </lineage>
</organism>
<evidence type="ECO:0000313" key="9">
    <source>
        <dbReference type="EMBL" id="OGM32383.1"/>
    </source>
</evidence>
<name>A0A1F7YYF8_9BACT</name>
<keyword evidence="6" id="KW-0479">Metal-binding</keyword>
<evidence type="ECO:0000259" key="8">
    <source>
        <dbReference type="SMART" id="SM00471"/>
    </source>
</evidence>
<comment type="cofactor">
    <cofactor evidence="2">
        <name>Mn(2+)</name>
        <dbReference type="ChEBI" id="CHEBI:29035"/>
    </cofactor>
</comment>
<evidence type="ECO:0000256" key="4">
    <source>
        <dbReference type="ARBA" id="ARBA00011738"/>
    </source>
</evidence>
<dbReference type="PANTHER" id="PTHR11845">
    <property type="entry name" value="5'-DEOXYNUCLEOTIDASE HDDC2"/>
    <property type="match status" value="1"/>
</dbReference>
<comment type="cofactor">
    <cofactor evidence="3">
        <name>Co(2+)</name>
        <dbReference type="ChEBI" id="CHEBI:48828"/>
    </cofactor>
</comment>
<keyword evidence="7" id="KW-0378">Hydrolase</keyword>
<dbReference type="GO" id="GO:0005737">
    <property type="term" value="C:cytoplasm"/>
    <property type="evidence" value="ECO:0007669"/>
    <property type="project" value="TreeGrafter"/>
</dbReference>
<dbReference type="SUPFAM" id="SSF109604">
    <property type="entry name" value="HD-domain/PDEase-like"/>
    <property type="match status" value="1"/>
</dbReference>
<evidence type="ECO:0000256" key="1">
    <source>
        <dbReference type="ARBA" id="ARBA00001638"/>
    </source>
</evidence>
<gene>
    <name evidence="9" type="ORF">A3D01_04330</name>
</gene>
<accession>A0A1F7YYF8</accession>